<name>A0A0M3JES9_ANISI</name>
<evidence type="ECO:0000256" key="1">
    <source>
        <dbReference type="SAM" id="Phobius"/>
    </source>
</evidence>
<dbReference type="WBParaSite" id="ASIM_0000612701-mRNA-1">
    <property type="protein sequence ID" value="ASIM_0000612701-mRNA-1"/>
    <property type="gene ID" value="ASIM_0000612701"/>
</dbReference>
<keyword evidence="3" id="KW-1185">Reference proteome</keyword>
<keyword evidence="1" id="KW-1133">Transmembrane helix</keyword>
<evidence type="ECO:0000313" key="4">
    <source>
        <dbReference type="WBParaSite" id="ASIM_0000612701-mRNA-1"/>
    </source>
</evidence>
<gene>
    <name evidence="2" type="ORF">ASIM_LOCUS5918</name>
</gene>
<keyword evidence="1" id="KW-0472">Membrane</keyword>
<sequence length="111" mass="12235">MDGDAVLQDIILPELNDTNERHSTGFVHSGTLNRLRDDPQANRRYADDASVFLEEIREDGSSSSSSGKRAHLPTIILIAVSVIALVTVFTISEFNSLESQRICYIQVSVSL</sequence>
<protein>
    <submittedName>
        <fullName evidence="4">ECE1</fullName>
    </submittedName>
</protein>
<accession>A0A0M3JES9</accession>
<organism evidence="4">
    <name type="scientific">Anisakis simplex</name>
    <name type="common">Herring worm</name>
    <dbReference type="NCBI Taxonomy" id="6269"/>
    <lineage>
        <taxon>Eukaryota</taxon>
        <taxon>Metazoa</taxon>
        <taxon>Ecdysozoa</taxon>
        <taxon>Nematoda</taxon>
        <taxon>Chromadorea</taxon>
        <taxon>Rhabditida</taxon>
        <taxon>Spirurina</taxon>
        <taxon>Ascaridomorpha</taxon>
        <taxon>Ascaridoidea</taxon>
        <taxon>Anisakidae</taxon>
        <taxon>Anisakis</taxon>
        <taxon>Anisakis simplex complex</taxon>
    </lineage>
</organism>
<reference evidence="2 3" key="2">
    <citation type="submission" date="2018-11" db="EMBL/GenBank/DDBJ databases">
        <authorList>
            <consortium name="Pathogen Informatics"/>
        </authorList>
    </citation>
    <scope>NUCLEOTIDE SEQUENCE [LARGE SCALE GENOMIC DNA]</scope>
</reference>
<dbReference type="AlphaFoldDB" id="A0A0M3JES9"/>
<proteinExistence type="predicted"/>
<evidence type="ECO:0000313" key="3">
    <source>
        <dbReference type="Proteomes" id="UP000267096"/>
    </source>
</evidence>
<dbReference type="EMBL" id="UYRR01012232">
    <property type="protein sequence ID" value="VDK26266.1"/>
    <property type="molecule type" value="Genomic_DNA"/>
</dbReference>
<evidence type="ECO:0000313" key="2">
    <source>
        <dbReference type="EMBL" id="VDK26266.1"/>
    </source>
</evidence>
<keyword evidence="1" id="KW-0812">Transmembrane</keyword>
<dbReference type="Proteomes" id="UP000267096">
    <property type="component" value="Unassembled WGS sequence"/>
</dbReference>
<reference evidence="4" key="1">
    <citation type="submission" date="2017-02" db="UniProtKB">
        <authorList>
            <consortium name="WormBaseParasite"/>
        </authorList>
    </citation>
    <scope>IDENTIFICATION</scope>
</reference>
<feature type="transmembrane region" description="Helical" evidence="1">
    <location>
        <begin position="70"/>
        <end position="91"/>
    </location>
</feature>